<dbReference type="OrthoDB" id="125856at2759"/>
<dbReference type="EMBL" id="UYRU01059759">
    <property type="protein sequence ID" value="VDN14603.1"/>
    <property type="molecule type" value="Genomic_DNA"/>
</dbReference>
<sequence>MTALTVPPFFRLNELRRDLQARLHLGNDRELVSDRILLSQEVAINMLDDVRQSAKRCMIVSPFAPGWAIFFYCHKRYNCYTVTEKAGRSAYPCRTGPAA</sequence>
<evidence type="ECO:0000313" key="2">
    <source>
        <dbReference type="Proteomes" id="UP000281553"/>
    </source>
</evidence>
<protein>
    <submittedName>
        <fullName evidence="1">Uncharacterized protein</fullName>
    </submittedName>
</protein>
<evidence type="ECO:0000313" key="1">
    <source>
        <dbReference type="EMBL" id="VDN14603.1"/>
    </source>
</evidence>
<gene>
    <name evidence="1" type="ORF">DILT_LOCUS10434</name>
</gene>
<accession>A0A3P7LUE0</accession>
<keyword evidence="2" id="KW-1185">Reference proteome</keyword>
<dbReference type="AlphaFoldDB" id="A0A3P7LUE0"/>
<reference evidence="1 2" key="1">
    <citation type="submission" date="2018-11" db="EMBL/GenBank/DDBJ databases">
        <authorList>
            <consortium name="Pathogen Informatics"/>
        </authorList>
    </citation>
    <scope>NUCLEOTIDE SEQUENCE [LARGE SCALE GENOMIC DNA]</scope>
</reference>
<organism evidence="1 2">
    <name type="scientific">Dibothriocephalus latus</name>
    <name type="common">Fish tapeworm</name>
    <name type="synonym">Diphyllobothrium latum</name>
    <dbReference type="NCBI Taxonomy" id="60516"/>
    <lineage>
        <taxon>Eukaryota</taxon>
        <taxon>Metazoa</taxon>
        <taxon>Spiralia</taxon>
        <taxon>Lophotrochozoa</taxon>
        <taxon>Platyhelminthes</taxon>
        <taxon>Cestoda</taxon>
        <taxon>Eucestoda</taxon>
        <taxon>Diphyllobothriidea</taxon>
        <taxon>Diphyllobothriidae</taxon>
        <taxon>Dibothriocephalus</taxon>
    </lineage>
</organism>
<proteinExistence type="predicted"/>
<name>A0A3P7LUE0_DIBLA</name>
<dbReference type="Proteomes" id="UP000281553">
    <property type="component" value="Unassembled WGS sequence"/>
</dbReference>